<feature type="region of interest" description="Disordered" evidence="6">
    <location>
        <begin position="1"/>
        <end position="25"/>
    </location>
</feature>
<feature type="transmembrane region" description="Helical" evidence="7">
    <location>
        <begin position="284"/>
        <end position="303"/>
    </location>
</feature>
<feature type="transmembrane region" description="Helical" evidence="7">
    <location>
        <begin position="150"/>
        <end position="171"/>
    </location>
</feature>
<accession>A0A3T0TTJ5</accession>
<proteinExistence type="predicted"/>
<organism evidence="8 9">
    <name type="scientific">Metamycoplasma phocicerebrale</name>
    <dbReference type="NCBI Taxonomy" id="142649"/>
    <lineage>
        <taxon>Bacteria</taxon>
        <taxon>Bacillati</taxon>
        <taxon>Mycoplasmatota</taxon>
        <taxon>Mycoplasmoidales</taxon>
        <taxon>Metamycoplasmataceae</taxon>
        <taxon>Metamycoplasma</taxon>
    </lineage>
</organism>
<evidence type="ECO:0000313" key="8">
    <source>
        <dbReference type="EMBL" id="AZZ65296.1"/>
    </source>
</evidence>
<keyword evidence="4 7" id="KW-1133">Transmembrane helix</keyword>
<evidence type="ECO:0000313" key="9">
    <source>
        <dbReference type="Proteomes" id="UP000256585"/>
    </source>
</evidence>
<evidence type="ECO:0000256" key="1">
    <source>
        <dbReference type="ARBA" id="ARBA00004651"/>
    </source>
</evidence>
<reference evidence="8" key="1">
    <citation type="submission" date="2019-03" db="EMBL/GenBank/DDBJ databases">
        <title>Draft Sequence and Annotation of the Mycoplasma phocicerebrale Strain 1049T Genome.</title>
        <authorList>
            <person name="Frasca S.Jr."/>
            <person name="Kutish G.F."/>
            <person name="Castellanos Gell J."/>
            <person name="Michaels D.L."/>
            <person name="Brown D.R."/>
        </authorList>
    </citation>
    <scope>NUCLEOTIDE SEQUENCE</scope>
    <source>
        <strain evidence="8">1049</strain>
    </source>
</reference>
<dbReference type="RefSeq" id="WP_116171885.1">
    <property type="nucleotide sequence ID" value="NZ_CP033058.2"/>
</dbReference>
<evidence type="ECO:0000256" key="3">
    <source>
        <dbReference type="ARBA" id="ARBA00022692"/>
    </source>
</evidence>
<keyword evidence="2" id="KW-1003">Cell membrane</keyword>
<dbReference type="AlphaFoldDB" id="A0A3T0TTJ5"/>
<dbReference type="OrthoDB" id="397438at2"/>
<keyword evidence="9" id="KW-1185">Reference proteome</keyword>
<keyword evidence="5 7" id="KW-0472">Membrane</keyword>
<dbReference type="InterPro" id="IPR017039">
    <property type="entry name" value="Virul_fac_BrkB"/>
</dbReference>
<protein>
    <submittedName>
        <fullName evidence="8">YihY/virulence factor BrkB family protein</fullName>
    </submittedName>
</protein>
<dbReference type="GO" id="GO:0005886">
    <property type="term" value="C:plasma membrane"/>
    <property type="evidence" value="ECO:0007669"/>
    <property type="project" value="UniProtKB-SubCell"/>
</dbReference>
<evidence type="ECO:0000256" key="4">
    <source>
        <dbReference type="ARBA" id="ARBA00022989"/>
    </source>
</evidence>
<feature type="transmembrane region" description="Helical" evidence="7">
    <location>
        <begin position="98"/>
        <end position="120"/>
    </location>
</feature>
<comment type="subcellular location">
    <subcellularLocation>
        <location evidence="1">Cell membrane</location>
        <topology evidence="1">Multi-pass membrane protein</topology>
    </subcellularLocation>
</comment>
<feature type="transmembrane region" description="Helical" evidence="7">
    <location>
        <begin position="51"/>
        <end position="68"/>
    </location>
</feature>
<dbReference type="KEGG" id="mphc:DMC14_000560"/>
<evidence type="ECO:0000256" key="2">
    <source>
        <dbReference type="ARBA" id="ARBA00022475"/>
    </source>
</evidence>
<feature type="transmembrane region" description="Helical" evidence="7">
    <location>
        <begin position="315"/>
        <end position="336"/>
    </location>
</feature>
<feature type="transmembrane region" description="Helical" evidence="7">
    <location>
        <begin position="127"/>
        <end position="144"/>
    </location>
</feature>
<dbReference type="Proteomes" id="UP000256585">
    <property type="component" value="Chromosome"/>
</dbReference>
<gene>
    <name evidence="8" type="ORF">DMC14_000560</name>
</gene>
<dbReference type="Pfam" id="PF03631">
    <property type="entry name" value="Virul_fac_BrkB"/>
    <property type="match status" value="1"/>
</dbReference>
<evidence type="ECO:0000256" key="5">
    <source>
        <dbReference type="ARBA" id="ARBA00023136"/>
    </source>
</evidence>
<name>A0A3T0TTJ5_9BACT</name>
<feature type="transmembrane region" description="Helical" evidence="7">
    <location>
        <begin position="202"/>
        <end position="227"/>
    </location>
</feature>
<sequence>MKRKKKDILQTGWDNNNDDDKDDVKKQYKSNSLSSKQIVKNKNKQNILERIVKWVIYAILFIAMPNYIKSSKTKGKEIVNSAYSKINSNEFAFVPAGYAMYLFLSFIPTLGLAVGIIGAINESYETVINVIILGQLIPGIKEVMPAFSLIWQSAGGITAFILLTLSILWLGSKGYAKFILSFDALYEHKSTNLVWRTRVKGFLTSIFITCSLIIALLIASSFLNFILKNGFGVVVTDKIELSNLPWEFQLIFWLPTIIFLPAITYASFLLFFKFSPNFKLKFSHVNPGSLIAAIPTSFYILIFGSLTSLINYKKFGVVASFMYIILLLSVMSYFIYSGVIVNSSFYKTFVNLPTIQKQSIFNRKRV</sequence>
<feature type="transmembrane region" description="Helical" evidence="7">
    <location>
        <begin position="250"/>
        <end position="272"/>
    </location>
</feature>
<evidence type="ECO:0000256" key="7">
    <source>
        <dbReference type="SAM" id="Phobius"/>
    </source>
</evidence>
<keyword evidence="3 7" id="KW-0812">Transmembrane</keyword>
<evidence type="ECO:0000256" key="6">
    <source>
        <dbReference type="SAM" id="MobiDB-lite"/>
    </source>
</evidence>
<dbReference type="EMBL" id="CP033058">
    <property type="protein sequence ID" value="AZZ65296.1"/>
    <property type="molecule type" value="Genomic_DNA"/>
</dbReference>